<keyword evidence="1" id="KW-0325">Glycoprotein</keyword>
<dbReference type="InterPro" id="IPR011162">
    <property type="entry name" value="MHC_I/II-like_Ag-recog"/>
</dbReference>
<sequence length="145" mass="17512">MYDSDRKELIPREQWMVDSEGPESWEREEHLARDWEESFKYYVPILLSSTNQSGGIHVYQMMTGCDLRDDGSTTGFNQRRWDGQDFLNYDRSNNVWVTPVPWGESIKNRCNRDTVGNQRWKDYLEVECIEWLRKYLEYGQRELRV</sequence>
<feature type="non-terminal residue" evidence="4">
    <location>
        <position position="145"/>
    </location>
</feature>
<dbReference type="InterPro" id="IPR001039">
    <property type="entry name" value="MHC_I_a_a1/a2"/>
</dbReference>
<protein>
    <recommendedName>
        <fullName evidence="3">MHC class I-like antigen recognition-like domain-containing protein</fullName>
    </recommendedName>
</protein>
<dbReference type="AlphaFoldDB" id="A0A401QKL5"/>
<dbReference type="Gene3D" id="3.30.500.10">
    <property type="entry name" value="MHC class I-like antigen recognition-like"/>
    <property type="match status" value="1"/>
</dbReference>
<feature type="domain" description="MHC class I-like antigen recognition-like" evidence="3">
    <location>
        <begin position="2"/>
        <end position="143"/>
    </location>
</feature>
<keyword evidence="5" id="KW-1185">Reference proteome</keyword>
<dbReference type="InterPro" id="IPR037055">
    <property type="entry name" value="MHC_I-like_Ag-recog_sf"/>
</dbReference>
<accession>A0A401QKL5</accession>
<evidence type="ECO:0000259" key="3">
    <source>
        <dbReference type="Pfam" id="PF00129"/>
    </source>
</evidence>
<dbReference type="PANTHER" id="PTHR16675">
    <property type="entry name" value="MHC CLASS I-RELATED"/>
    <property type="match status" value="1"/>
</dbReference>
<dbReference type="OMA" id="AYMENTC"/>
<dbReference type="GO" id="GO:0006955">
    <property type="term" value="P:immune response"/>
    <property type="evidence" value="ECO:0007669"/>
    <property type="project" value="TreeGrafter"/>
</dbReference>
<name>A0A401QKL5_SCYTO</name>
<dbReference type="PRINTS" id="PR01638">
    <property type="entry name" value="MHCCLASSI"/>
</dbReference>
<dbReference type="EMBL" id="BFAA01211361">
    <property type="protein sequence ID" value="GCB85858.1"/>
    <property type="molecule type" value="Genomic_DNA"/>
</dbReference>
<evidence type="ECO:0000313" key="5">
    <source>
        <dbReference type="Proteomes" id="UP000288216"/>
    </source>
</evidence>
<dbReference type="Proteomes" id="UP000288216">
    <property type="component" value="Unassembled WGS sequence"/>
</dbReference>
<dbReference type="InterPro" id="IPR050208">
    <property type="entry name" value="MHC_class-I_related"/>
</dbReference>
<dbReference type="PANTHER" id="PTHR16675:SF235">
    <property type="entry name" value="SHKT DOMAIN-CONTAINING PROTEIN"/>
    <property type="match status" value="1"/>
</dbReference>
<comment type="caution">
    <text evidence="4">The sequence shown here is derived from an EMBL/GenBank/DDBJ whole genome shotgun (WGS) entry which is preliminary data.</text>
</comment>
<comment type="similarity">
    <text evidence="2">Belongs to the MHC class I family.</text>
</comment>
<dbReference type="Pfam" id="PF00129">
    <property type="entry name" value="MHC_I"/>
    <property type="match status" value="1"/>
</dbReference>
<organism evidence="4 5">
    <name type="scientific">Scyliorhinus torazame</name>
    <name type="common">Cloudy catshark</name>
    <name type="synonym">Catulus torazame</name>
    <dbReference type="NCBI Taxonomy" id="75743"/>
    <lineage>
        <taxon>Eukaryota</taxon>
        <taxon>Metazoa</taxon>
        <taxon>Chordata</taxon>
        <taxon>Craniata</taxon>
        <taxon>Vertebrata</taxon>
        <taxon>Chondrichthyes</taxon>
        <taxon>Elasmobranchii</taxon>
        <taxon>Galeomorphii</taxon>
        <taxon>Galeoidea</taxon>
        <taxon>Carcharhiniformes</taxon>
        <taxon>Scyliorhinidae</taxon>
        <taxon>Scyliorhinus</taxon>
    </lineage>
</organism>
<evidence type="ECO:0000256" key="1">
    <source>
        <dbReference type="ARBA" id="ARBA00023180"/>
    </source>
</evidence>
<dbReference type="OrthoDB" id="8936120at2759"/>
<evidence type="ECO:0000256" key="2">
    <source>
        <dbReference type="RuleBase" id="RU004439"/>
    </source>
</evidence>
<dbReference type="GO" id="GO:0005615">
    <property type="term" value="C:extracellular space"/>
    <property type="evidence" value="ECO:0007669"/>
    <property type="project" value="TreeGrafter"/>
</dbReference>
<dbReference type="SUPFAM" id="SSF54452">
    <property type="entry name" value="MHC antigen-recognition domain"/>
    <property type="match status" value="1"/>
</dbReference>
<gene>
    <name evidence="4" type="ORF">scyTo_0026536</name>
</gene>
<evidence type="ECO:0000313" key="4">
    <source>
        <dbReference type="EMBL" id="GCB85858.1"/>
    </source>
</evidence>
<dbReference type="GO" id="GO:0009897">
    <property type="term" value="C:external side of plasma membrane"/>
    <property type="evidence" value="ECO:0007669"/>
    <property type="project" value="TreeGrafter"/>
</dbReference>
<proteinExistence type="inferred from homology"/>
<dbReference type="InterPro" id="IPR011161">
    <property type="entry name" value="MHC_I-like_Ag-recog"/>
</dbReference>
<reference evidence="4 5" key="1">
    <citation type="journal article" date="2018" name="Nat. Ecol. Evol.">
        <title>Shark genomes provide insights into elasmobranch evolution and the origin of vertebrates.</title>
        <authorList>
            <person name="Hara Y"/>
            <person name="Yamaguchi K"/>
            <person name="Onimaru K"/>
            <person name="Kadota M"/>
            <person name="Koyanagi M"/>
            <person name="Keeley SD"/>
            <person name="Tatsumi K"/>
            <person name="Tanaka K"/>
            <person name="Motone F"/>
            <person name="Kageyama Y"/>
            <person name="Nozu R"/>
            <person name="Adachi N"/>
            <person name="Nishimura O"/>
            <person name="Nakagawa R"/>
            <person name="Tanegashima C"/>
            <person name="Kiyatake I"/>
            <person name="Matsumoto R"/>
            <person name="Murakumo K"/>
            <person name="Nishida K"/>
            <person name="Terakita A"/>
            <person name="Kuratani S"/>
            <person name="Sato K"/>
            <person name="Hyodo S Kuraku.S."/>
        </authorList>
    </citation>
    <scope>NUCLEOTIDE SEQUENCE [LARGE SCALE GENOMIC DNA]</scope>
</reference>